<dbReference type="RefSeq" id="WP_005464226.1">
    <property type="nucleotide sequence ID" value="NZ_CM001484.1"/>
</dbReference>
<reference evidence="8" key="2">
    <citation type="submission" date="2012-01" db="EMBL/GenBank/DDBJ databases">
        <title>Noncontiguous Finished sequence of chromosome of Saccharomonospora glauca K62.</title>
        <authorList>
            <consortium name="US DOE Joint Genome Institute"/>
            <person name="Lucas S."/>
            <person name="Han J."/>
            <person name="Lapidus A."/>
            <person name="Cheng J.-F."/>
            <person name="Goodwin L."/>
            <person name="Pitluck S."/>
            <person name="Peters L."/>
            <person name="Mikhailova N."/>
            <person name="Held B."/>
            <person name="Detter J.C."/>
            <person name="Han C."/>
            <person name="Tapia R."/>
            <person name="Land M."/>
            <person name="Hauser L."/>
            <person name="Kyrpides N."/>
            <person name="Ivanova N."/>
            <person name="Pagani I."/>
            <person name="Brambilla E.-M."/>
            <person name="Klenk H.-P."/>
            <person name="Woyke T."/>
        </authorList>
    </citation>
    <scope>NUCLEOTIDE SEQUENCE [LARGE SCALE GENOMIC DNA]</scope>
    <source>
        <strain evidence="8">K62</strain>
    </source>
</reference>
<dbReference type="Pfam" id="PF21036">
    <property type="entry name" value="EryCIII-like_N"/>
    <property type="match status" value="2"/>
</dbReference>
<accession>I1D220</accession>
<protein>
    <submittedName>
        <fullName evidence="7">Glycosyl transferase, UDP-glucuronosyltransferase</fullName>
    </submittedName>
</protein>
<dbReference type="SUPFAM" id="SSF53756">
    <property type="entry name" value="UDP-Glycosyltransferase/glycogen phosphorylase"/>
    <property type="match status" value="1"/>
</dbReference>
<name>I1D220_9PSEU</name>
<dbReference type="HOGENOM" id="CLU_000537_7_4_11"/>
<evidence type="ECO:0000313" key="7">
    <source>
        <dbReference type="EMBL" id="EIE98994.1"/>
    </source>
</evidence>
<dbReference type="Gene3D" id="3.40.50.2000">
    <property type="entry name" value="Glycogen Phosphorylase B"/>
    <property type="match status" value="2"/>
</dbReference>
<evidence type="ECO:0000256" key="3">
    <source>
        <dbReference type="ARBA" id="ARBA00022679"/>
    </source>
</evidence>
<dbReference type="GO" id="GO:0017000">
    <property type="term" value="P:antibiotic biosynthetic process"/>
    <property type="evidence" value="ECO:0007669"/>
    <property type="project" value="UniProtKB-KW"/>
</dbReference>
<dbReference type="InterPro" id="IPR030953">
    <property type="entry name" value="Glycosyl_450act"/>
</dbReference>
<dbReference type="FunFam" id="3.40.50.2000:FF:000072">
    <property type="entry name" value="Glycosyl transferase"/>
    <property type="match status" value="1"/>
</dbReference>
<feature type="domain" description="Erythromycin biosynthesis protein CIII-like C-terminal" evidence="5">
    <location>
        <begin position="274"/>
        <end position="416"/>
    </location>
</feature>
<evidence type="ECO:0000256" key="2">
    <source>
        <dbReference type="ARBA" id="ARBA00022676"/>
    </source>
</evidence>
<dbReference type="InterPro" id="IPR010610">
    <property type="entry name" value="EryCIII-like_C"/>
</dbReference>
<keyword evidence="4" id="KW-0045">Antibiotic biosynthesis</keyword>
<dbReference type="NCBIfam" id="TIGR04516">
    <property type="entry name" value="glycosyl_450act"/>
    <property type="match status" value="1"/>
</dbReference>
<dbReference type="InterPro" id="IPR048284">
    <property type="entry name" value="EryCIII-like_N"/>
</dbReference>
<dbReference type="AlphaFoldDB" id="I1D220"/>
<comment type="similarity">
    <text evidence="1">Belongs to the glycosyltransferase 28 family.</text>
</comment>
<evidence type="ECO:0000259" key="5">
    <source>
        <dbReference type="Pfam" id="PF06722"/>
    </source>
</evidence>
<evidence type="ECO:0000313" key="8">
    <source>
        <dbReference type="Proteomes" id="UP000005087"/>
    </source>
</evidence>
<dbReference type="PANTHER" id="PTHR48050">
    <property type="entry name" value="STEROL 3-BETA-GLUCOSYLTRANSFERASE"/>
    <property type="match status" value="1"/>
</dbReference>
<proteinExistence type="inferred from homology"/>
<feature type="domain" description="Erythromycin biosynthesis protein CIII-like N-terminal" evidence="6">
    <location>
        <begin position="22"/>
        <end position="61"/>
    </location>
</feature>
<dbReference type="GO" id="GO:0008194">
    <property type="term" value="F:UDP-glycosyltransferase activity"/>
    <property type="evidence" value="ECO:0007669"/>
    <property type="project" value="InterPro"/>
</dbReference>
<organism evidence="7 8">
    <name type="scientific">Saccharomonospora glauca K62</name>
    <dbReference type="NCBI Taxonomy" id="928724"/>
    <lineage>
        <taxon>Bacteria</taxon>
        <taxon>Bacillati</taxon>
        <taxon>Actinomycetota</taxon>
        <taxon>Actinomycetes</taxon>
        <taxon>Pseudonocardiales</taxon>
        <taxon>Pseudonocardiaceae</taxon>
        <taxon>Saccharomonospora</taxon>
    </lineage>
</organism>
<reference evidence="7 8" key="1">
    <citation type="submission" date="2011-09" db="EMBL/GenBank/DDBJ databases">
        <authorList>
            <consortium name="US DOE Joint Genome Institute (JGI-PGF)"/>
            <person name="Lucas S."/>
            <person name="Han J."/>
            <person name="Lapidus A."/>
            <person name="Cheng J.-F."/>
            <person name="Goodwin L."/>
            <person name="Pitluck S."/>
            <person name="Peters L."/>
            <person name="Land M.L."/>
            <person name="Hauser L."/>
            <person name="Brambilla E."/>
            <person name="Klenk H.-P."/>
            <person name="Woyke T.J."/>
        </authorList>
    </citation>
    <scope>NUCLEOTIDE SEQUENCE [LARGE SCALE GENOMIC DNA]</scope>
    <source>
        <strain evidence="7 8">K62</strain>
    </source>
</reference>
<keyword evidence="8" id="KW-1185">Reference proteome</keyword>
<keyword evidence="2" id="KW-0328">Glycosyltransferase</keyword>
<dbReference type="OrthoDB" id="5488434at2"/>
<sequence>MRVLFATYAEKTHFLSMVPLAWALRSSGHDVRVASQPELVDVITDAGLPAVPVGTDHNLWVAVRRLLNERFARFDPEGYAAMRMGRTPPFDLPSDPGRITPDYLRAADEDMAAMARMINSSMVDDLVTFARQWRPELVIWEPTTYCAAIAARAVGATHVRFLWGPDHYGAVRSSFLRARLDCDALGGWIGERAHRHGVSFSEDLVTGQATLDQLPPPLRRRGELTYLPLRYVPYGGRAVVPDWLRDRPGRRRVALTLGLSATERFDGYVIPVPEILRALGDVDVEVVATIAESEQASLGELPDNVRVVAFTPLHALLSTCDAVIHHGGAGTVATTTLLGIPQLVIPDQGDGEHAARRLAEHGAGLMVQPGAADGATVRDGVSALLDDPAFAARAKDLREDVLRLPPPNEVADRLVQIAGAAGAGQRTRRTDAEAC</sequence>
<evidence type="ECO:0000259" key="6">
    <source>
        <dbReference type="Pfam" id="PF21036"/>
    </source>
</evidence>
<dbReference type="eggNOG" id="COG1819">
    <property type="taxonomic scope" value="Bacteria"/>
</dbReference>
<evidence type="ECO:0000256" key="1">
    <source>
        <dbReference type="ARBA" id="ARBA00006962"/>
    </source>
</evidence>
<dbReference type="CDD" id="cd03784">
    <property type="entry name" value="GT1_Gtf-like"/>
    <property type="match status" value="1"/>
</dbReference>
<evidence type="ECO:0000256" key="4">
    <source>
        <dbReference type="ARBA" id="ARBA00023194"/>
    </source>
</evidence>
<feature type="domain" description="Erythromycin biosynthesis protein CIII-like N-terminal" evidence="6">
    <location>
        <begin position="113"/>
        <end position="258"/>
    </location>
</feature>
<dbReference type="GO" id="GO:0016758">
    <property type="term" value="F:hexosyltransferase activity"/>
    <property type="evidence" value="ECO:0007669"/>
    <property type="project" value="UniProtKB-ARBA"/>
</dbReference>
<keyword evidence="3 7" id="KW-0808">Transferase</keyword>
<dbReference type="STRING" id="928724.SacglDRAFT_02089"/>
<gene>
    <name evidence="7" type="ORF">SacglDRAFT_02089</name>
</gene>
<dbReference type="EMBL" id="CM001484">
    <property type="protein sequence ID" value="EIE98994.1"/>
    <property type="molecule type" value="Genomic_DNA"/>
</dbReference>
<dbReference type="Proteomes" id="UP000005087">
    <property type="component" value="Chromosome"/>
</dbReference>
<dbReference type="PANTHER" id="PTHR48050:SF13">
    <property type="entry name" value="STEROL 3-BETA-GLUCOSYLTRANSFERASE UGT80A2"/>
    <property type="match status" value="1"/>
</dbReference>
<dbReference type="Pfam" id="PF06722">
    <property type="entry name" value="EryCIII-like_C"/>
    <property type="match status" value="1"/>
</dbReference>
<dbReference type="InterPro" id="IPR050426">
    <property type="entry name" value="Glycosyltransferase_28"/>
</dbReference>
<dbReference type="InterPro" id="IPR002213">
    <property type="entry name" value="UDP_glucos_trans"/>
</dbReference>